<evidence type="ECO:0000256" key="1">
    <source>
        <dbReference type="SAM" id="Coils"/>
    </source>
</evidence>
<organism evidence="4 5">
    <name type="scientific">Streptomyces filamentosus</name>
    <name type="common">Streptomyces roseosporus</name>
    <dbReference type="NCBI Taxonomy" id="67294"/>
    <lineage>
        <taxon>Bacteria</taxon>
        <taxon>Bacillati</taxon>
        <taxon>Actinomycetota</taxon>
        <taxon>Actinomycetes</taxon>
        <taxon>Kitasatosporales</taxon>
        <taxon>Streptomycetaceae</taxon>
        <taxon>Streptomyces</taxon>
    </lineage>
</organism>
<feature type="domain" description="PAS" evidence="3">
    <location>
        <begin position="26"/>
        <end position="70"/>
    </location>
</feature>
<gene>
    <name evidence="4" type="ORF">GCM10017667_49010</name>
</gene>
<dbReference type="Proteomes" id="UP000632849">
    <property type="component" value="Unassembled WGS sequence"/>
</dbReference>
<dbReference type="InterPro" id="IPR052155">
    <property type="entry name" value="Biofilm_reg_signaling"/>
</dbReference>
<dbReference type="AlphaFoldDB" id="A0A919BT69"/>
<dbReference type="RefSeq" id="WP_190042973.1">
    <property type="nucleotide sequence ID" value="NZ_BNBE01000002.1"/>
</dbReference>
<dbReference type="EMBL" id="BNBE01000002">
    <property type="protein sequence ID" value="GHG10509.1"/>
    <property type="molecule type" value="Genomic_DNA"/>
</dbReference>
<reference evidence="4" key="2">
    <citation type="submission" date="2020-09" db="EMBL/GenBank/DDBJ databases">
        <authorList>
            <person name="Sun Q."/>
            <person name="Ohkuma M."/>
        </authorList>
    </citation>
    <scope>NUCLEOTIDE SEQUENCE</scope>
    <source>
        <strain evidence="4">JCM 4122</strain>
    </source>
</reference>
<name>A0A919BT69_STRFL</name>
<dbReference type="Pfam" id="PF13426">
    <property type="entry name" value="PAS_9"/>
    <property type="match status" value="1"/>
</dbReference>
<comment type="caution">
    <text evidence="4">The sequence shown here is derived from an EMBL/GenBank/DDBJ whole genome shotgun (WGS) entry which is preliminary data.</text>
</comment>
<feature type="region of interest" description="Disordered" evidence="2">
    <location>
        <begin position="504"/>
        <end position="527"/>
    </location>
</feature>
<dbReference type="SUPFAM" id="SSF55785">
    <property type="entry name" value="PYP-like sensor domain (PAS domain)"/>
    <property type="match status" value="2"/>
</dbReference>
<dbReference type="CDD" id="cd00130">
    <property type="entry name" value="PAS"/>
    <property type="match status" value="2"/>
</dbReference>
<keyword evidence="5" id="KW-1185">Reference proteome</keyword>
<evidence type="ECO:0000313" key="5">
    <source>
        <dbReference type="Proteomes" id="UP000632849"/>
    </source>
</evidence>
<dbReference type="Pfam" id="PF00989">
    <property type="entry name" value="PAS"/>
    <property type="match status" value="1"/>
</dbReference>
<evidence type="ECO:0000259" key="3">
    <source>
        <dbReference type="PROSITE" id="PS50112"/>
    </source>
</evidence>
<protein>
    <recommendedName>
        <fullName evidence="3">PAS domain-containing protein</fullName>
    </recommendedName>
</protein>
<feature type="domain" description="PAS" evidence="3">
    <location>
        <begin position="151"/>
        <end position="203"/>
    </location>
</feature>
<dbReference type="SMART" id="SM00091">
    <property type="entry name" value="PAS"/>
    <property type="match status" value="2"/>
</dbReference>
<keyword evidence="1" id="KW-0175">Coiled coil</keyword>
<evidence type="ECO:0000313" key="4">
    <source>
        <dbReference type="EMBL" id="GHG10509.1"/>
    </source>
</evidence>
<feature type="coiled-coil region" evidence="1">
    <location>
        <begin position="280"/>
        <end position="307"/>
    </location>
</feature>
<dbReference type="InterPro" id="IPR000014">
    <property type="entry name" value="PAS"/>
</dbReference>
<reference evidence="4" key="1">
    <citation type="journal article" date="2014" name="Int. J. Syst. Evol. Microbiol.">
        <title>Complete genome sequence of Corynebacterium casei LMG S-19264T (=DSM 44701T), isolated from a smear-ripened cheese.</title>
        <authorList>
            <consortium name="US DOE Joint Genome Institute (JGI-PGF)"/>
            <person name="Walter F."/>
            <person name="Albersmeier A."/>
            <person name="Kalinowski J."/>
            <person name="Ruckert C."/>
        </authorList>
    </citation>
    <scope>NUCLEOTIDE SEQUENCE</scope>
    <source>
        <strain evidence="4">JCM 4122</strain>
    </source>
</reference>
<dbReference type="PANTHER" id="PTHR44757">
    <property type="entry name" value="DIGUANYLATE CYCLASE DGCP"/>
    <property type="match status" value="1"/>
</dbReference>
<dbReference type="InterPro" id="IPR035965">
    <property type="entry name" value="PAS-like_dom_sf"/>
</dbReference>
<sequence length="527" mass="56011">MNFDSGPAVRLPGAVTGIAPLHHTGVVDFVPDAVLVIDDNGTVIRANPAAADLLGYDRQTIEGRGVLDVLPTFDWNLMRGPADPGRPGAAPARRLRTTARTADGGTFPVEISTVRLHGGTPHEALPPGSSLVVSLHDVTEAEEARAVLRRSLLQAETVLRTTGEALIGMDADGRIDLVNPAAARLLGGRAADLAGCDLLSRLVPVGPAGDPVDAKHAPLAEALGNGRPSRLTGLELEPVDSPRLTADIAVRPVMDDGRTVGAVVALSDRRPYERLADEYIAAQRRTLRQHRTELERQRQLTDRATERTRELTDFLAGPLAGALHHLHVQLVGLADDGSRPLWPEATLSLEALAADLRMIMALVNDRAAPHVHDSAPAGARRRTVLADDVVQAGARAASSSTGPSRVQFSVHVDPDDVSTAVARLITDVVHADDEQAGSAPHHVFAAALHRRGLLRIEVRGPRDGGTREHFDVVRGIAEAHGETLRAHRAAEDGGSTYVLEVPPALRPTGRHRSPRPVAALPAEQFSP</sequence>
<dbReference type="PANTHER" id="PTHR44757:SF2">
    <property type="entry name" value="BIOFILM ARCHITECTURE MAINTENANCE PROTEIN MBAA"/>
    <property type="match status" value="1"/>
</dbReference>
<dbReference type="PROSITE" id="PS50112">
    <property type="entry name" value="PAS"/>
    <property type="match status" value="2"/>
</dbReference>
<evidence type="ECO:0000256" key="2">
    <source>
        <dbReference type="SAM" id="MobiDB-lite"/>
    </source>
</evidence>
<dbReference type="Gene3D" id="3.30.450.20">
    <property type="entry name" value="PAS domain"/>
    <property type="match status" value="2"/>
</dbReference>
<dbReference type="InterPro" id="IPR013767">
    <property type="entry name" value="PAS_fold"/>
</dbReference>
<accession>A0A919BT69</accession>
<proteinExistence type="predicted"/>
<dbReference type="NCBIfam" id="TIGR00229">
    <property type="entry name" value="sensory_box"/>
    <property type="match status" value="1"/>
</dbReference>
<dbReference type="GO" id="GO:0006355">
    <property type="term" value="P:regulation of DNA-templated transcription"/>
    <property type="evidence" value="ECO:0007669"/>
    <property type="project" value="InterPro"/>
</dbReference>